<keyword evidence="1" id="KW-0472">Membrane</keyword>
<keyword evidence="3" id="KW-1185">Reference proteome</keyword>
<keyword evidence="1" id="KW-1133">Transmembrane helix</keyword>
<gene>
    <name evidence="2" type="ORF">J2X09_002732</name>
</gene>
<accession>A0ABU1VCF4</accession>
<protein>
    <submittedName>
        <fullName evidence="2">Uncharacterized protein</fullName>
    </submittedName>
</protein>
<evidence type="ECO:0000256" key="1">
    <source>
        <dbReference type="SAM" id="Phobius"/>
    </source>
</evidence>
<dbReference type="EMBL" id="JAVDWE010000007">
    <property type="protein sequence ID" value="MDR7094988.1"/>
    <property type="molecule type" value="Genomic_DNA"/>
</dbReference>
<evidence type="ECO:0000313" key="3">
    <source>
        <dbReference type="Proteomes" id="UP001265550"/>
    </source>
</evidence>
<keyword evidence="1" id="KW-0812">Transmembrane</keyword>
<dbReference type="RefSeq" id="WP_204734104.1">
    <property type="nucleotide sequence ID" value="NZ_JAVDWE010000007.1"/>
</dbReference>
<reference evidence="2 3" key="1">
    <citation type="submission" date="2023-07" db="EMBL/GenBank/DDBJ databases">
        <title>Sorghum-associated microbial communities from plants grown in Nebraska, USA.</title>
        <authorList>
            <person name="Schachtman D."/>
        </authorList>
    </citation>
    <scope>NUCLEOTIDE SEQUENCE [LARGE SCALE GENOMIC DNA]</scope>
    <source>
        <strain evidence="2 3">BE240</strain>
    </source>
</reference>
<comment type="caution">
    <text evidence="2">The sequence shown here is derived from an EMBL/GenBank/DDBJ whole genome shotgun (WGS) entry which is preliminary data.</text>
</comment>
<sequence>MDPKTRHALKEGLADASGFVIGSLGGWALGQQLGLDFFAAPDAFGWREMAGLALIALGAGVGKIVARRIIAPPPPST</sequence>
<organism evidence="2 3">
    <name type="scientific">Hydrogenophaga laconesensis</name>
    <dbReference type="NCBI Taxonomy" id="1805971"/>
    <lineage>
        <taxon>Bacteria</taxon>
        <taxon>Pseudomonadati</taxon>
        <taxon>Pseudomonadota</taxon>
        <taxon>Betaproteobacteria</taxon>
        <taxon>Burkholderiales</taxon>
        <taxon>Comamonadaceae</taxon>
        <taxon>Hydrogenophaga</taxon>
    </lineage>
</organism>
<evidence type="ECO:0000313" key="2">
    <source>
        <dbReference type="EMBL" id="MDR7094988.1"/>
    </source>
</evidence>
<dbReference type="Proteomes" id="UP001265550">
    <property type="component" value="Unassembled WGS sequence"/>
</dbReference>
<proteinExistence type="predicted"/>
<feature type="transmembrane region" description="Helical" evidence="1">
    <location>
        <begin position="49"/>
        <end position="66"/>
    </location>
</feature>
<name>A0ABU1VCF4_9BURK</name>
<feature type="transmembrane region" description="Helical" evidence="1">
    <location>
        <begin position="12"/>
        <end position="29"/>
    </location>
</feature>